<accession>A0A8H5HR59</accession>
<feature type="region of interest" description="Disordered" evidence="2">
    <location>
        <begin position="2736"/>
        <end position="2850"/>
    </location>
</feature>
<comment type="caution">
    <text evidence="6">The sequence shown here is derived from an EMBL/GenBank/DDBJ whole genome shotgun (WGS) entry which is preliminary data.</text>
</comment>
<dbReference type="SMART" id="SM01216">
    <property type="entry name" value="Fmp27_WPPW"/>
    <property type="match status" value="1"/>
</dbReference>
<feature type="domain" description="FMP27 WPPW motif-containing RBG unit" evidence="5">
    <location>
        <begin position="1756"/>
        <end position="2203"/>
    </location>
</feature>
<evidence type="ECO:0000259" key="4">
    <source>
        <dbReference type="SMART" id="SM01215"/>
    </source>
</evidence>
<dbReference type="InterPro" id="IPR019441">
    <property type="entry name" value="FMP27/BLTP2/Hobbit_GFWDK_RBG"/>
</dbReference>
<dbReference type="OrthoDB" id="1562405at2759"/>
<evidence type="ECO:0000259" key="5">
    <source>
        <dbReference type="SMART" id="SM01216"/>
    </source>
</evidence>
<name>A0A8H5HR59_9AGAR</name>
<dbReference type="SMART" id="SM01214">
    <property type="entry name" value="Fmp27_GFWDK"/>
    <property type="match status" value="1"/>
</dbReference>
<dbReference type="Pfam" id="PF10344">
    <property type="entry name" value="Hobbit"/>
    <property type="match status" value="1"/>
</dbReference>
<evidence type="ECO:0000256" key="1">
    <source>
        <dbReference type="SAM" id="Coils"/>
    </source>
</evidence>
<dbReference type="Proteomes" id="UP000565441">
    <property type="component" value="Unassembled WGS sequence"/>
</dbReference>
<dbReference type="SMART" id="SM01215">
    <property type="entry name" value="Fmp27_SW"/>
    <property type="match status" value="1"/>
</dbReference>
<keyword evidence="7" id="KW-1185">Reference proteome</keyword>
<feature type="region of interest" description="Disordered" evidence="2">
    <location>
        <begin position="2606"/>
        <end position="2640"/>
    </location>
</feature>
<feature type="coiled-coil region" evidence="1">
    <location>
        <begin position="2034"/>
        <end position="2061"/>
    </location>
</feature>
<feature type="compositionally biased region" description="Basic and acidic residues" evidence="2">
    <location>
        <begin position="2619"/>
        <end position="2640"/>
    </location>
</feature>
<evidence type="ECO:0000313" key="6">
    <source>
        <dbReference type="EMBL" id="KAF5387705.1"/>
    </source>
</evidence>
<keyword evidence="1" id="KW-0175">Coiled coil</keyword>
<evidence type="ECO:0000256" key="2">
    <source>
        <dbReference type="SAM" id="MobiDB-lite"/>
    </source>
</evidence>
<dbReference type="InterPro" id="IPR019449">
    <property type="entry name" value="FMP27_WPPW_RBG"/>
</dbReference>
<sequence>MNHTGTSLLRTILFDTPADAWQASILLWFIRVATISILLRSYLIPWLFSALSKHVRIRTVSLWSIRGLYIRAGARIIRVDRVRYGYSRAKGVKLKLDGLNIDMGRSQPKPSALPTRGHNRRLTLADFAPSPMARRLWNLLSSAYAVVEPHFRPLIRTCVIAGLRVFIRWLPNIISGLNFEAHSTTFTFPDLPGTSVTAEKLTLHANLCFTELERVIDTSDHTNMPRSMRSRRSYGVAAWRKRFTASFQRTLDRAWGKAHGKASITIKLHNIGGSTHPVQESTGKPVQFLRLPGAIEFDAAMGFNPREATADTHSLEVSLNIGDCSLELDTLKLLLKSLKPKEPVPNTKDGLGSPLSYFSSAPSVASPNTASLEGLFSPQSSAMSPGANSPPTSPLMSPGIMSPLSPSSPFFETLSASIRPRRRQSYEPCRRLKDIKNASVLSVLNHANLKISAVTLATQRKWGQDPYELKIEDIAVSSSLCNDPSKDPLHQHWLGRGNKLECYDPDSYGFKFFIRQIFVERRTRLDSMRLFTLETLDLQALATQWPAPWLQPSPFMCGDPNAPLLAIRGKLGGFEVMERLERLRELIAHMEPSTKQESSQPTPQPIAINLPRLVFELECGILRGRIICADTKGSEPFAVELRNNGFVISAASSFGGERRINSRQQAPDSERHSLRMDYTFTLVLDPTLVRVRSRTKFDPRRFTRLRSFDADYLDDPSILSVEAFECFAEGHAMASMTQDVAGVASVLSASPILDLHLSSDAICFELWNPHVVSAIHQLLSMLPPREDKLPSPPPSEPLLDRLPAGISITAAVARFVVFVTSPDINRQDTLDLSRGFALRTGLSIHYSSMHSGHAHRFLDLPQRTQTRHKLYLPQEQVVDAVSAARASAITHNASAHIQVSLSDLALRSAVATQYDADNPFIFERDDSAFDKQEFLQIPKINVNFCLSGKRGPVLSKIGDSCEVSVAVPDIRATFQLAYVYSMMLAAQGIKALLPSSPPRRSVDHRPPQFTYRVKAVVTTIQVSCMLRTQRLVARVDGIDLHASADKPLSVQLNRLIVWVRLPSRINKWEEQNGDKWEEFICFQSLHGTLISSHGTPFISLDGESVRLRLPFGYVLSDFITDLIVTIKAIRHLGRITAHNQYSPMPMPESEGPKAVPNITVRLRCLCLEAADDSLESRLAVIWRCGLEAVKQRIDREEAFRAKVAAIYQAESEVPPSGSVEVDQDYHFGANHSISIEEARKRLDEVHELDWTLRLQNLRQKHSKSEDVVNQSLRGKYSVRGIGKVPNIVEVTPTEQTPPLFRVLLNGVCLTVHRPSFPEESLPDFLHEQGDGLPRDTQFSLLVPLHLNIKLSSLHLTLRDYPLPLFSIPPNADRNVTAWEFDTDLVIAEEMGSELSVDWLDCPILEPHHGVRGAPALSISVPKTIMPVKTYANPVVHVTTSATTILSWSVSYTPAIQDLMKVIETLSTAPRDASPGVGFWDKMRLLFHWSLVATFSGEVRFHMKGSRDPYKLSDEGTGFVLSWQGNTKLLVARKNEDRELIQVLSDSMLIAIPNLEHIYPRNHQPSFAYRTPETSKPFRKICAKLRSGVRFGIGFVLERACGSECPGCFGPAFHRKCRHFNFLPHYKVRLEKKAVIPTIKTSEDSYNGFRSDFIHLSVSLASATRSVVPGANQEPSSIHLTPKAFAHFWSWCALFDGTLSLPTRQGSYYPRRINSPKFGRHLATLKYRLHVRHLFFMHAYIDESRETWVDGVVPWIGVKGLIEELQADMHQRDEESVVPGLLPDTTKVLRRKPVYAAEVSLKGVDLRALLAIFKDPLRKAVEMIAPPQRSNYRAHQDLPSTPSVSIWYDTSDFIEIDWSPAAEPSLHLLPVMSCPQFTYFKRNSVVPKNSTLASKFGLEGSHSCLLGKSLPVPQVQIEITEKRISELRKMMKHKRSTSNGDTHAPMEHMVTLLEEYVTHLRGTHQAADNEEKSNRSYLMPAYSVSPDEWAEFENVYHVHCPKIVMDSAIRDIMMQYYYCSRGRKGLEYHMATRAVKFIRDQAEAALDDLDDLDDDSDESEEDPKNWAATATAHMAASTLKKMLKGDSSKPSVELITGKERAAQLPEEFDPLQGWCEGVSLRKSHSCLLLKPQIVMREEGSKHALIVAAAQAKLQVFAVMDNYNADDPVCGKVMSRSHMSLSGLQTFAPSSLIPTENVYVPLEVLIDLRCESNAFDQLVPQTDATFHYDKFNRLRLRNNITSVTRASTDRSASSRDSHLQDQTDLIQVHIPRFTVSASDEHFQAISHVVTKLLLFSDAAHKTRLEKLETLLFTYDFTDLASAAKVVADLQDHLGEAIEAQRTAEYNHSRRLEGEEGQLELLKLKAHIFLLSEELNFLFDAIKLAQDRYDDHRDQKSALLLHASSSEISWRMLDDRRDLLSKLVVQNIDFYWLSRQDSSTTNNLSVSNLQAFDGSRHATWTEILTKHDEPANHPLLKRGLFLVANWTVLAPVGGITIYEAFEMSLHPMRLQIDARVGRRIMEYLWPARKHRNEIDDAKASVALGPPKPDHRTSLDSPRALHGPKQHLHSGKGELMPPLRKLGNSRSFTDLRASTKDSLLVPSIHKLPSSDTLRQISTAGDGPDGRHKQKDKTSKKDDAAEMKTRTSQKSFVLVRISSMNLVLSIVKEGSFECHDARIRTRDLEYRNQTWSFEELVNQFIPSDMSWRGWVKMAFHQPLLPVLPVARELISKTKWIPSSSKTVTQVGVRGPPPKLPRAKVLSSDDDSKLALVQSQHDKSKSPSRGWRKASRRKPEAVPQNITSLSLTDEPESFVAEVERPSRSVGRKRMMSLFSRSSSKGNFMGSSTTLRPSEEK</sequence>
<evidence type="ECO:0000313" key="7">
    <source>
        <dbReference type="Proteomes" id="UP000565441"/>
    </source>
</evidence>
<feature type="compositionally biased region" description="Polar residues" evidence="2">
    <location>
        <begin position="370"/>
        <end position="390"/>
    </location>
</feature>
<protein>
    <submittedName>
        <fullName evidence="6">Uncharacterized protein</fullName>
    </submittedName>
</protein>
<dbReference type="EMBL" id="JAACJP010000001">
    <property type="protein sequence ID" value="KAF5387705.1"/>
    <property type="molecule type" value="Genomic_DNA"/>
</dbReference>
<feature type="region of interest" description="Disordered" evidence="2">
    <location>
        <begin position="370"/>
        <end position="394"/>
    </location>
</feature>
<evidence type="ECO:0000259" key="3">
    <source>
        <dbReference type="SMART" id="SM01214"/>
    </source>
</evidence>
<proteinExistence type="predicted"/>
<feature type="domain" description="FMP27 SW motif-containing RBG unit" evidence="4">
    <location>
        <begin position="1237"/>
        <end position="1341"/>
    </location>
</feature>
<organism evidence="6 7">
    <name type="scientific">Tricholomella constricta</name>
    <dbReference type="NCBI Taxonomy" id="117010"/>
    <lineage>
        <taxon>Eukaryota</taxon>
        <taxon>Fungi</taxon>
        <taxon>Dikarya</taxon>
        <taxon>Basidiomycota</taxon>
        <taxon>Agaricomycotina</taxon>
        <taxon>Agaricomycetes</taxon>
        <taxon>Agaricomycetidae</taxon>
        <taxon>Agaricales</taxon>
        <taxon>Tricholomatineae</taxon>
        <taxon>Lyophyllaceae</taxon>
        <taxon>Tricholomella</taxon>
    </lineage>
</organism>
<feature type="compositionally biased region" description="Polar residues" evidence="2">
    <location>
        <begin position="2828"/>
        <end position="2850"/>
    </location>
</feature>
<feature type="domain" description="FMP27/BLTP2/Hobbit GFWDK motif-containing RBG unit" evidence="3">
    <location>
        <begin position="1359"/>
        <end position="1511"/>
    </location>
</feature>
<dbReference type="PANTHER" id="PTHR15678:SF6">
    <property type="entry name" value="BRIDGE-LIKE LIPID TRANSFER PROTEIN FAMILY MEMBER 2"/>
    <property type="match status" value="1"/>
</dbReference>
<gene>
    <name evidence="6" type="ORF">D9615_000498</name>
</gene>
<dbReference type="InterPro" id="IPR045167">
    <property type="entry name" value="Hobbit"/>
</dbReference>
<dbReference type="InterPro" id="IPR019415">
    <property type="entry name" value="FMP27_SW_RBG"/>
</dbReference>
<feature type="region of interest" description="Disordered" evidence="2">
    <location>
        <begin position="2533"/>
        <end position="2579"/>
    </location>
</feature>
<dbReference type="PANTHER" id="PTHR15678">
    <property type="entry name" value="ANTIGEN MLAA-22-RELATED"/>
    <property type="match status" value="1"/>
</dbReference>
<reference evidence="6 7" key="1">
    <citation type="journal article" date="2020" name="ISME J.">
        <title>Uncovering the hidden diversity of litter-decomposition mechanisms in mushroom-forming fungi.</title>
        <authorList>
            <person name="Floudas D."/>
            <person name="Bentzer J."/>
            <person name="Ahren D."/>
            <person name="Johansson T."/>
            <person name="Persson P."/>
            <person name="Tunlid A."/>
        </authorList>
    </citation>
    <scope>NUCLEOTIDE SEQUENCE [LARGE SCALE GENOMIC DNA]</scope>
    <source>
        <strain evidence="6 7">CBS 661.87</strain>
    </source>
</reference>